<dbReference type="AlphaFoldDB" id="A0A1R2BCF3"/>
<dbReference type="InterPro" id="IPR016024">
    <property type="entry name" value="ARM-type_fold"/>
</dbReference>
<dbReference type="SUPFAM" id="SSF48371">
    <property type="entry name" value="ARM repeat"/>
    <property type="match status" value="1"/>
</dbReference>
<keyword evidence="4" id="KW-1185">Reference proteome</keyword>
<protein>
    <recommendedName>
        <fullName evidence="2">Nucleotide exchange factor Fes1 domain-containing protein</fullName>
    </recommendedName>
</protein>
<dbReference type="Proteomes" id="UP000187209">
    <property type="component" value="Unassembled WGS sequence"/>
</dbReference>
<gene>
    <name evidence="3" type="ORF">SteCoe_26631</name>
</gene>
<dbReference type="GO" id="GO:0000774">
    <property type="term" value="F:adenyl-nucleotide exchange factor activity"/>
    <property type="evidence" value="ECO:0007669"/>
    <property type="project" value="TreeGrafter"/>
</dbReference>
<sequence>MDWQGLLRWSMQYADGTRPSEFKQMDEETKQWLKDALSSIVVDDNEIMQKGAKILSELENGSPEECEQKEKAAELILQVIENLDMAKNMVKLGHFKHIIKCMIGSQYQSVRKICASIFMSAVQNNPPVQENALAEHALEGLCARINEETDLQLKEQYIACISGLVRGQYADARDKFIQMKGLDIINLLLVSGESPRIVKKCLLMLSDIIYNTRSKGNEGPTNECLNLGIFDTLNYLMNSQDSEIVEMTQWVLHNTETQCKN</sequence>
<dbReference type="PANTHER" id="PTHR19316:SF18">
    <property type="entry name" value="HSP70-BINDING PROTEIN 1"/>
    <property type="match status" value="1"/>
</dbReference>
<dbReference type="OrthoDB" id="10250458at2759"/>
<dbReference type="InterPro" id="IPR011989">
    <property type="entry name" value="ARM-like"/>
</dbReference>
<evidence type="ECO:0000256" key="1">
    <source>
        <dbReference type="ARBA" id="ARBA00022737"/>
    </source>
</evidence>
<proteinExistence type="predicted"/>
<feature type="domain" description="Nucleotide exchange factor Fes1" evidence="2">
    <location>
        <begin position="4"/>
        <end position="89"/>
    </location>
</feature>
<dbReference type="GO" id="GO:0005783">
    <property type="term" value="C:endoplasmic reticulum"/>
    <property type="evidence" value="ECO:0007669"/>
    <property type="project" value="TreeGrafter"/>
</dbReference>
<dbReference type="InterPro" id="IPR013918">
    <property type="entry name" value="Nucleotide_exch_fac_Fes1"/>
</dbReference>
<evidence type="ECO:0000259" key="2">
    <source>
        <dbReference type="Pfam" id="PF08609"/>
    </source>
</evidence>
<dbReference type="PANTHER" id="PTHR19316">
    <property type="entry name" value="PROTEIN FOLDING REGULATOR"/>
    <property type="match status" value="1"/>
</dbReference>
<dbReference type="InterPro" id="IPR050693">
    <property type="entry name" value="Hsp70_NEF-Inhibitors"/>
</dbReference>
<dbReference type="EMBL" id="MPUH01000751">
    <property type="protein sequence ID" value="OMJ74448.1"/>
    <property type="molecule type" value="Genomic_DNA"/>
</dbReference>
<keyword evidence="1" id="KW-0677">Repeat</keyword>
<name>A0A1R2BCF3_9CILI</name>
<evidence type="ECO:0000313" key="3">
    <source>
        <dbReference type="EMBL" id="OMJ74448.1"/>
    </source>
</evidence>
<comment type="caution">
    <text evidence="3">The sequence shown here is derived from an EMBL/GenBank/DDBJ whole genome shotgun (WGS) entry which is preliminary data.</text>
</comment>
<dbReference type="Pfam" id="PF08609">
    <property type="entry name" value="Fes1"/>
    <property type="match status" value="1"/>
</dbReference>
<reference evidence="3 4" key="1">
    <citation type="submission" date="2016-11" db="EMBL/GenBank/DDBJ databases">
        <title>The macronuclear genome of Stentor coeruleus: a giant cell with tiny introns.</title>
        <authorList>
            <person name="Slabodnick M."/>
            <person name="Ruby J.G."/>
            <person name="Reiff S.B."/>
            <person name="Swart E.C."/>
            <person name="Gosai S."/>
            <person name="Prabakaran S."/>
            <person name="Witkowska E."/>
            <person name="Larue G.E."/>
            <person name="Fisher S."/>
            <person name="Freeman R.M."/>
            <person name="Gunawardena J."/>
            <person name="Chu W."/>
            <person name="Stover N.A."/>
            <person name="Gregory B.D."/>
            <person name="Nowacki M."/>
            <person name="Derisi J."/>
            <person name="Roy S.W."/>
            <person name="Marshall W.F."/>
            <person name="Sood P."/>
        </authorList>
    </citation>
    <scope>NUCLEOTIDE SEQUENCE [LARGE SCALE GENOMIC DNA]</scope>
    <source>
        <strain evidence="3">WM001</strain>
    </source>
</reference>
<dbReference type="Gene3D" id="1.25.10.10">
    <property type="entry name" value="Leucine-rich Repeat Variant"/>
    <property type="match status" value="1"/>
</dbReference>
<organism evidence="3 4">
    <name type="scientific">Stentor coeruleus</name>
    <dbReference type="NCBI Taxonomy" id="5963"/>
    <lineage>
        <taxon>Eukaryota</taxon>
        <taxon>Sar</taxon>
        <taxon>Alveolata</taxon>
        <taxon>Ciliophora</taxon>
        <taxon>Postciliodesmatophora</taxon>
        <taxon>Heterotrichea</taxon>
        <taxon>Heterotrichida</taxon>
        <taxon>Stentoridae</taxon>
        <taxon>Stentor</taxon>
    </lineage>
</organism>
<evidence type="ECO:0000313" key="4">
    <source>
        <dbReference type="Proteomes" id="UP000187209"/>
    </source>
</evidence>
<accession>A0A1R2BCF3</accession>